<protein>
    <recommendedName>
        <fullName evidence="1">phosphoinositide phospholipase C</fullName>
        <ecNumber evidence="1">3.1.4.11</ecNumber>
    </recommendedName>
</protein>
<dbReference type="GO" id="GO:0004435">
    <property type="term" value="F:phosphatidylinositol-4,5-bisphosphate phospholipase C activity"/>
    <property type="evidence" value="ECO:0007669"/>
    <property type="project" value="UniProtKB-EC"/>
</dbReference>
<dbReference type="GO" id="GO:0046488">
    <property type="term" value="P:phosphatidylinositol metabolic process"/>
    <property type="evidence" value="ECO:0007669"/>
    <property type="project" value="TreeGrafter"/>
</dbReference>
<evidence type="ECO:0000313" key="6">
    <source>
        <dbReference type="EMBL" id="VDN24745.1"/>
    </source>
</evidence>
<sequence length="258" mass="29572">MLSHACDKRPSTYVEVSFYGHFNDLSRFSKRKYRTKTVLDNGINPIYANDYFDEDFKFEKVRFWIICFMENEMFASDLLTEALIIFPAMASIRLAVYEDSGRLIGHRFLHVRSIQPGYRHIALRNAYGRSLGPVSLFVLFRVRDYVDEGSISLVHALQDPIGAMKKKLDIEQAALAALINPIDTMKQREKMLLALEESEPRSLSAESTADDMSEEGREWLPGSTERRRSTESSTELFSKVVTSFFSQNCGALKTYSFL</sequence>
<gene>
    <name evidence="6" type="ORF">GPUH_LOCUS14771</name>
</gene>
<dbReference type="PANTHER" id="PTHR10336:SF36">
    <property type="entry name" value="1-PHOSPHATIDYLINOSITOL 4,5-BISPHOSPHATE PHOSPHODIESTERASE BETA-4"/>
    <property type="match status" value="1"/>
</dbReference>
<dbReference type="OrthoDB" id="269822at2759"/>
<dbReference type="CDD" id="cd00275">
    <property type="entry name" value="C2_PLC_like"/>
    <property type="match status" value="1"/>
</dbReference>
<dbReference type="InterPro" id="IPR001192">
    <property type="entry name" value="PI-PLC_fam"/>
</dbReference>
<dbReference type="GO" id="GO:0016042">
    <property type="term" value="P:lipid catabolic process"/>
    <property type="evidence" value="ECO:0007669"/>
    <property type="project" value="UniProtKB-KW"/>
</dbReference>
<dbReference type="InterPro" id="IPR035892">
    <property type="entry name" value="C2_domain_sf"/>
</dbReference>
<dbReference type="GO" id="GO:0051209">
    <property type="term" value="P:release of sequestered calcium ion into cytosol"/>
    <property type="evidence" value="ECO:0007669"/>
    <property type="project" value="TreeGrafter"/>
</dbReference>
<proteinExistence type="predicted"/>
<dbReference type="EMBL" id="UYRT01081634">
    <property type="protein sequence ID" value="VDN24745.1"/>
    <property type="molecule type" value="Genomic_DNA"/>
</dbReference>
<evidence type="ECO:0000256" key="5">
    <source>
        <dbReference type="SAM" id="MobiDB-lite"/>
    </source>
</evidence>
<keyword evidence="7" id="KW-1185">Reference proteome</keyword>
<keyword evidence="2" id="KW-0378">Hydrolase</keyword>
<feature type="region of interest" description="Disordered" evidence="5">
    <location>
        <begin position="197"/>
        <end position="232"/>
    </location>
</feature>
<dbReference type="Gene3D" id="2.60.40.150">
    <property type="entry name" value="C2 domain"/>
    <property type="match status" value="1"/>
</dbReference>
<evidence type="ECO:0000256" key="1">
    <source>
        <dbReference type="ARBA" id="ARBA00012368"/>
    </source>
</evidence>
<feature type="compositionally biased region" description="Basic and acidic residues" evidence="5">
    <location>
        <begin position="214"/>
        <end position="230"/>
    </location>
</feature>
<dbReference type="GO" id="GO:0048015">
    <property type="term" value="P:phosphatidylinositol-mediated signaling"/>
    <property type="evidence" value="ECO:0007669"/>
    <property type="project" value="TreeGrafter"/>
</dbReference>
<reference evidence="6 7" key="2">
    <citation type="submission" date="2018-11" db="EMBL/GenBank/DDBJ databases">
        <authorList>
            <consortium name="Pathogen Informatics"/>
        </authorList>
    </citation>
    <scope>NUCLEOTIDE SEQUENCE [LARGE SCALE GENOMIC DNA]</scope>
</reference>
<evidence type="ECO:0000313" key="8">
    <source>
        <dbReference type="WBParaSite" id="GPUH_0001479101-mRNA-1"/>
    </source>
</evidence>
<dbReference type="SUPFAM" id="SSF49562">
    <property type="entry name" value="C2 domain (Calcium/lipid-binding domain, CaLB)"/>
    <property type="match status" value="1"/>
</dbReference>
<dbReference type="PANTHER" id="PTHR10336">
    <property type="entry name" value="PHOSPHOINOSITIDE-SPECIFIC PHOSPHOLIPASE C FAMILY PROTEIN"/>
    <property type="match status" value="1"/>
</dbReference>
<dbReference type="Proteomes" id="UP000271098">
    <property type="component" value="Unassembled WGS sequence"/>
</dbReference>
<evidence type="ECO:0000256" key="3">
    <source>
        <dbReference type="ARBA" id="ARBA00022963"/>
    </source>
</evidence>
<evidence type="ECO:0000256" key="4">
    <source>
        <dbReference type="ARBA" id="ARBA00023098"/>
    </source>
</evidence>
<keyword evidence="3" id="KW-0442">Lipid degradation</keyword>
<evidence type="ECO:0000313" key="7">
    <source>
        <dbReference type="Proteomes" id="UP000271098"/>
    </source>
</evidence>
<keyword evidence="4" id="KW-0443">Lipid metabolism</keyword>
<dbReference type="EC" id="3.1.4.11" evidence="1"/>
<organism evidence="8">
    <name type="scientific">Gongylonema pulchrum</name>
    <dbReference type="NCBI Taxonomy" id="637853"/>
    <lineage>
        <taxon>Eukaryota</taxon>
        <taxon>Metazoa</taxon>
        <taxon>Ecdysozoa</taxon>
        <taxon>Nematoda</taxon>
        <taxon>Chromadorea</taxon>
        <taxon>Rhabditida</taxon>
        <taxon>Spirurina</taxon>
        <taxon>Spiruromorpha</taxon>
        <taxon>Spiruroidea</taxon>
        <taxon>Gongylonematidae</taxon>
        <taxon>Gongylonema</taxon>
    </lineage>
</organism>
<reference evidence="8" key="1">
    <citation type="submission" date="2016-06" db="UniProtKB">
        <authorList>
            <consortium name="WormBaseParasite"/>
        </authorList>
    </citation>
    <scope>IDENTIFICATION</scope>
</reference>
<dbReference type="WBParaSite" id="GPUH_0001479101-mRNA-1">
    <property type="protein sequence ID" value="GPUH_0001479101-mRNA-1"/>
    <property type="gene ID" value="GPUH_0001479101"/>
</dbReference>
<evidence type="ECO:0000256" key="2">
    <source>
        <dbReference type="ARBA" id="ARBA00022801"/>
    </source>
</evidence>
<name>A0A183E1D1_9BILA</name>
<dbReference type="AlphaFoldDB" id="A0A183E1D1"/>
<accession>A0A183E1D1</accession>